<dbReference type="GO" id="GO:0004672">
    <property type="term" value="F:protein kinase activity"/>
    <property type="evidence" value="ECO:0007669"/>
    <property type="project" value="InterPro"/>
</dbReference>
<dbReference type="InterPro" id="IPR001245">
    <property type="entry name" value="Ser-Thr/Tyr_kinase_cat_dom"/>
</dbReference>
<proteinExistence type="predicted"/>
<dbReference type="InterPro" id="IPR011009">
    <property type="entry name" value="Kinase-like_dom_sf"/>
</dbReference>
<dbReference type="OrthoDB" id="544350at2759"/>
<evidence type="ECO:0000313" key="2">
    <source>
        <dbReference type="EMBL" id="CAG8590483.1"/>
    </source>
</evidence>
<dbReference type="Pfam" id="PF07714">
    <property type="entry name" value="PK_Tyr_Ser-Thr"/>
    <property type="match status" value="1"/>
</dbReference>
<name>A0A9N9C637_9GLOM</name>
<dbReference type="EMBL" id="CAJVPK010001541">
    <property type="protein sequence ID" value="CAG8590483.1"/>
    <property type="molecule type" value="Genomic_DNA"/>
</dbReference>
<dbReference type="GO" id="GO:0005524">
    <property type="term" value="F:ATP binding"/>
    <property type="evidence" value="ECO:0007669"/>
    <property type="project" value="InterPro"/>
</dbReference>
<feature type="non-terminal residue" evidence="2">
    <location>
        <position position="1"/>
    </location>
</feature>
<accession>A0A9N9C637</accession>
<dbReference type="InterPro" id="IPR000719">
    <property type="entry name" value="Prot_kinase_dom"/>
</dbReference>
<feature type="domain" description="Protein kinase" evidence="1">
    <location>
        <begin position="1"/>
        <end position="130"/>
    </location>
</feature>
<dbReference type="Gene3D" id="1.10.510.10">
    <property type="entry name" value="Transferase(Phosphotransferase) domain 1"/>
    <property type="match status" value="1"/>
</dbReference>
<sequence>MDEDNCFECGKEYIAYWDGTDWVKSNNEFIALKSLGFSQEINDDFFAEIKGYAELMIKNREGVDHRILQYYGITQNPETKEYLMVIEYATYGSLHNYLSNLSNSGKELLWERKIDLLYNISSGLESVHLA</sequence>
<dbReference type="AlphaFoldDB" id="A0A9N9C637"/>
<comment type="caution">
    <text evidence="2">The sequence shown here is derived from an EMBL/GenBank/DDBJ whole genome shotgun (WGS) entry which is preliminary data.</text>
</comment>
<evidence type="ECO:0000313" key="3">
    <source>
        <dbReference type="Proteomes" id="UP000789706"/>
    </source>
</evidence>
<organism evidence="2 3">
    <name type="scientific">Diversispora eburnea</name>
    <dbReference type="NCBI Taxonomy" id="1213867"/>
    <lineage>
        <taxon>Eukaryota</taxon>
        <taxon>Fungi</taxon>
        <taxon>Fungi incertae sedis</taxon>
        <taxon>Mucoromycota</taxon>
        <taxon>Glomeromycotina</taxon>
        <taxon>Glomeromycetes</taxon>
        <taxon>Diversisporales</taxon>
        <taxon>Diversisporaceae</taxon>
        <taxon>Diversispora</taxon>
    </lineage>
</organism>
<evidence type="ECO:0000259" key="1">
    <source>
        <dbReference type="PROSITE" id="PS50011"/>
    </source>
</evidence>
<reference evidence="2" key="1">
    <citation type="submission" date="2021-06" db="EMBL/GenBank/DDBJ databases">
        <authorList>
            <person name="Kallberg Y."/>
            <person name="Tangrot J."/>
            <person name="Rosling A."/>
        </authorList>
    </citation>
    <scope>NUCLEOTIDE SEQUENCE</scope>
    <source>
        <strain evidence="2">AZ414A</strain>
    </source>
</reference>
<protein>
    <submittedName>
        <fullName evidence="2">4058_t:CDS:1</fullName>
    </submittedName>
</protein>
<dbReference type="PROSITE" id="PS50011">
    <property type="entry name" value="PROTEIN_KINASE_DOM"/>
    <property type="match status" value="1"/>
</dbReference>
<gene>
    <name evidence="2" type="ORF">DEBURN_LOCUS9031</name>
</gene>
<keyword evidence="3" id="KW-1185">Reference proteome</keyword>
<dbReference type="SUPFAM" id="SSF56112">
    <property type="entry name" value="Protein kinase-like (PK-like)"/>
    <property type="match status" value="1"/>
</dbReference>
<dbReference type="Proteomes" id="UP000789706">
    <property type="component" value="Unassembled WGS sequence"/>
</dbReference>